<accession>A0ABY6CZD7</accession>
<dbReference type="Proteomes" id="UP001062165">
    <property type="component" value="Chromosome"/>
</dbReference>
<organism evidence="1 2">
    <name type="scientific">Reichenbachiella carrageenanivorans</name>
    <dbReference type="NCBI Taxonomy" id="2979869"/>
    <lineage>
        <taxon>Bacteria</taxon>
        <taxon>Pseudomonadati</taxon>
        <taxon>Bacteroidota</taxon>
        <taxon>Cytophagia</taxon>
        <taxon>Cytophagales</taxon>
        <taxon>Reichenbachiellaceae</taxon>
        <taxon>Reichenbachiella</taxon>
    </lineage>
</organism>
<dbReference type="SUPFAM" id="SSF51445">
    <property type="entry name" value="(Trans)glycosidases"/>
    <property type="match status" value="1"/>
</dbReference>
<dbReference type="Gene3D" id="3.20.20.80">
    <property type="entry name" value="Glycosidases"/>
    <property type="match status" value="1"/>
</dbReference>
<evidence type="ECO:0008006" key="3">
    <source>
        <dbReference type="Google" id="ProtNLM"/>
    </source>
</evidence>
<evidence type="ECO:0000313" key="1">
    <source>
        <dbReference type="EMBL" id="UXX79272.1"/>
    </source>
</evidence>
<evidence type="ECO:0000313" key="2">
    <source>
        <dbReference type="Proteomes" id="UP001062165"/>
    </source>
</evidence>
<name>A0ABY6CZD7_9BACT</name>
<gene>
    <name evidence="1" type="ORF">N7E81_18120</name>
</gene>
<dbReference type="Pfam" id="PF22612">
    <property type="entry name" value="GH113"/>
    <property type="match status" value="1"/>
</dbReference>
<protein>
    <recommendedName>
        <fullName evidence="3">GTA TIM-barrel-like domain-containing protein</fullName>
    </recommendedName>
</protein>
<dbReference type="RefSeq" id="WP_263051015.1">
    <property type="nucleotide sequence ID" value="NZ_CP106735.1"/>
</dbReference>
<dbReference type="InterPro" id="IPR055151">
    <property type="entry name" value="GH113"/>
</dbReference>
<reference evidence="1" key="1">
    <citation type="submission" date="2022-10" db="EMBL/GenBank/DDBJ databases">
        <title>Comparative genomics and taxonomic characterization of three novel marine species of genus Reichenbachiella exhibiting antioxidant and polysaccharide degradation activities.</title>
        <authorList>
            <person name="Muhammad N."/>
            <person name="Lee Y.-J."/>
            <person name="Ko J."/>
            <person name="Kim S.-G."/>
        </authorList>
    </citation>
    <scope>NUCLEOTIDE SEQUENCE</scope>
    <source>
        <strain evidence="1">Wsw4-B4</strain>
    </source>
</reference>
<keyword evidence="2" id="KW-1185">Reference proteome</keyword>
<dbReference type="EMBL" id="CP106735">
    <property type="protein sequence ID" value="UXX79272.1"/>
    <property type="molecule type" value="Genomic_DNA"/>
</dbReference>
<dbReference type="InterPro" id="IPR017853">
    <property type="entry name" value="GH"/>
</dbReference>
<sequence length="336" mass="38665">MKIKWLGLVLILACSAQQDKSKTKINGLCLVAPPYEISATDYTPILQVHANWVAVIPYAFCSPDQPKVQFNSPRQWIGETTAGITQAISLAHDAGLQVMLKPHLWVKGQGWAGDLDFETEEQVAIWMESYTAYLLHFVQVATDQQVEMISIGTEIRQLANKYPNYWKDLIVQVRSIYPGVITYSANWDNYQHIKFWKDLDYIGIDAYFPSSKSKTPTTSEWIEANQNTKEQLKQLAKSYDKQVLFTEFGFESIDYCARGHWEPNKKDKEINEQGQANAYEGLLHSYWTEDWLAGGFAWKWHYKHAEAGGANHSAFTPQNKMAEKILRNEYFKHSRH</sequence>
<proteinExistence type="predicted"/>
<dbReference type="CDD" id="cd19608">
    <property type="entry name" value="GH113_mannanase-like"/>
    <property type="match status" value="1"/>
</dbReference>